<gene>
    <name evidence="3" type="ORF">ACFSUT_08630</name>
</gene>
<dbReference type="Proteomes" id="UP001597542">
    <property type="component" value="Unassembled WGS sequence"/>
</dbReference>
<proteinExistence type="predicted"/>
<keyword evidence="2" id="KW-0812">Transmembrane</keyword>
<feature type="region of interest" description="Disordered" evidence="1">
    <location>
        <begin position="335"/>
        <end position="396"/>
    </location>
</feature>
<evidence type="ECO:0000256" key="2">
    <source>
        <dbReference type="SAM" id="Phobius"/>
    </source>
</evidence>
<feature type="transmembrane region" description="Helical" evidence="2">
    <location>
        <begin position="445"/>
        <end position="467"/>
    </location>
</feature>
<feature type="transmembrane region" description="Helical" evidence="2">
    <location>
        <begin position="487"/>
        <end position="506"/>
    </location>
</feature>
<keyword evidence="2" id="KW-1133">Transmembrane helix</keyword>
<evidence type="ECO:0000313" key="4">
    <source>
        <dbReference type="Proteomes" id="UP001597542"/>
    </source>
</evidence>
<dbReference type="RefSeq" id="WP_344287313.1">
    <property type="nucleotide sequence ID" value="NZ_BAAAHV010000028.1"/>
</dbReference>
<protein>
    <submittedName>
        <fullName evidence="3">Pilin</fullName>
    </submittedName>
</protein>
<dbReference type="EMBL" id="JBHUKQ010000008">
    <property type="protein sequence ID" value="MFD2480335.1"/>
    <property type="molecule type" value="Genomic_DNA"/>
</dbReference>
<feature type="region of interest" description="Disordered" evidence="1">
    <location>
        <begin position="278"/>
        <end position="322"/>
    </location>
</feature>
<name>A0ABW5HTM9_9PSEU</name>
<keyword evidence="4" id="KW-1185">Reference proteome</keyword>
<feature type="transmembrane region" description="Helical" evidence="2">
    <location>
        <begin position="404"/>
        <end position="424"/>
    </location>
</feature>
<reference evidence="4" key="1">
    <citation type="journal article" date="2019" name="Int. J. Syst. Evol. Microbiol.">
        <title>The Global Catalogue of Microorganisms (GCM) 10K type strain sequencing project: providing services to taxonomists for standard genome sequencing and annotation.</title>
        <authorList>
            <consortium name="The Broad Institute Genomics Platform"/>
            <consortium name="The Broad Institute Genome Sequencing Center for Infectious Disease"/>
            <person name="Wu L."/>
            <person name="Ma J."/>
        </authorList>
    </citation>
    <scope>NUCLEOTIDE SEQUENCE [LARGE SCALE GENOMIC DNA]</scope>
    <source>
        <strain evidence="4">CGMCC 4.7638</strain>
    </source>
</reference>
<feature type="compositionally biased region" description="Basic residues" evidence="1">
    <location>
        <begin position="385"/>
        <end position="396"/>
    </location>
</feature>
<sequence length="508" mass="53625">MTNDETVSAPIRTDHEGHDWLPLDTARDAFGWLVTGPKPMAVHGARFAGLPRRPVPLDELRDRVMSRQCPPRTRDDVWAHLVLCSRAHGGAWTVACVGLALPSLASSARWLAARFRGDRADAHAAVLAGFVHALSTVDLADPAIAVRLHFAARRAGQKALEESLDAPMPAGSGYRSAVPRPPYGHPDLVLARAVGEQILTPVEAELISATRLGDTSVTDWAQAHGTALKTAFKARDRAEDRLVAWLHDQLADTDSEDPVADAAVAALVVDAPDVPAEEKLKSSRAVSGRLRNGRPASSRKSSRAVSKNGPKSGLLGARGDPTRLSAYRRARADFGGAPMRVTPHPQTEHATAPSRASASSASHQNRPSASVVSPARPTAHTVGARPRHRTSQSRPVRRAVTRSLVFAVLGAVLLSSLAVDAAQASTQVLAIASSVGQVFDNIRNWLLGILAGLATVFLTVGGVRYLMAGGDPGEVEKAKTAFKSAGWGYGLAALAPLVVEILRGIVGA</sequence>
<evidence type="ECO:0000313" key="3">
    <source>
        <dbReference type="EMBL" id="MFD2480335.1"/>
    </source>
</evidence>
<organism evidence="3 4">
    <name type="scientific">Amycolatopsis albidoflavus</name>
    <dbReference type="NCBI Taxonomy" id="102226"/>
    <lineage>
        <taxon>Bacteria</taxon>
        <taxon>Bacillati</taxon>
        <taxon>Actinomycetota</taxon>
        <taxon>Actinomycetes</taxon>
        <taxon>Pseudonocardiales</taxon>
        <taxon>Pseudonocardiaceae</taxon>
        <taxon>Amycolatopsis</taxon>
    </lineage>
</organism>
<comment type="caution">
    <text evidence="3">The sequence shown here is derived from an EMBL/GenBank/DDBJ whole genome shotgun (WGS) entry which is preliminary data.</text>
</comment>
<feature type="compositionally biased region" description="Low complexity" evidence="1">
    <location>
        <begin position="296"/>
        <end position="307"/>
    </location>
</feature>
<keyword evidence="2" id="KW-0472">Membrane</keyword>
<dbReference type="Pfam" id="PF18895">
    <property type="entry name" value="T4SS_pilin"/>
    <property type="match status" value="1"/>
</dbReference>
<accession>A0ABW5HTM9</accession>
<dbReference type="InterPro" id="IPR043993">
    <property type="entry name" value="T4SS_pilin"/>
</dbReference>
<feature type="compositionally biased region" description="Low complexity" evidence="1">
    <location>
        <begin position="350"/>
        <end position="362"/>
    </location>
</feature>
<evidence type="ECO:0000256" key="1">
    <source>
        <dbReference type="SAM" id="MobiDB-lite"/>
    </source>
</evidence>